<protein>
    <submittedName>
        <fullName evidence="2">Uncharacterized protein</fullName>
    </submittedName>
</protein>
<keyword evidence="1" id="KW-0812">Transmembrane</keyword>
<dbReference type="EMBL" id="JAVHNS010000005">
    <property type="protein sequence ID" value="KAK6354291.1"/>
    <property type="molecule type" value="Genomic_DNA"/>
</dbReference>
<evidence type="ECO:0000313" key="3">
    <source>
        <dbReference type="Proteomes" id="UP001373714"/>
    </source>
</evidence>
<keyword evidence="3" id="KW-1185">Reference proteome</keyword>
<accession>A0AAV9V389</accession>
<dbReference type="Proteomes" id="UP001373714">
    <property type="component" value="Unassembled WGS sequence"/>
</dbReference>
<sequence length="265" mass="29112">MLSEKPVHGFSIGNITITLLSILSLIAPASPNNLSPSEPAGLSAVKLFARILNKGRFTTDRYTSKNVGALNYAGVYISWPQSETTSLSLRGYSELQIAQRSLQQTSTFQYDSCNQILRLNPAYSQTEAHWVSFDASNAHASIAPLTLTTTFMTAARIQRHMDVRNWDPLLKIGMEYVSFVELDERLKMKKPSVKITKTVKDIVDDTPFKVCLRNNDLSAGFSLYITTALNTTSMTKIGDEAVTCSSAELYIDYGSEGSNGSTPSS</sequence>
<proteinExistence type="predicted"/>
<keyword evidence="1" id="KW-0472">Membrane</keyword>
<reference evidence="2 3" key="1">
    <citation type="submission" date="2019-10" db="EMBL/GenBank/DDBJ databases">
        <authorList>
            <person name="Palmer J.M."/>
        </authorList>
    </citation>
    <scope>NUCLEOTIDE SEQUENCE [LARGE SCALE GENOMIC DNA]</scope>
    <source>
        <strain evidence="2 3">TWF730</strain>
    </source>
</reference>
<evidence type="ECO:0000313" key="2">
    <source>
        <dbReference type="EMBL" id="KAK6354291.1"/>
    </source>
</evidence>
<organism evidence="2 3">
    <name type="scientific">Orbilia blumenaviensis</name>
    <dbReference type="NCBI Taxonomy" id="1796055"/>
    <lineage>
        <taxon>Eukaryota</taxon>
        <taxon>Fungi</taxon>
        <taxon>Dikarya</taxon>
        <taxon>Ascomycota</taxon>
        <taxon>Pezizomycotina</taxon>
        <taxon>Orbiliomycetes</taxon>
        <taxon>Orbiliales</taxon>
        <taxon>Orbiliaceae</taxon>
        <taxon>Orbilia</taxon>
    </lineage>
</organism>
<name>A0AAV9V389_9PEZI</name>
<dbReference type="AlphaFoldDB" id="A0AAV9V389"/>
<evidence type="ECO:0000256" key="1">
    <source>
        <dbReference type="SAM" id="Phobius"/>
    </source>
</evidence>
<gene>
    <name evidence="2" type="ORF">TWF730_008702</name>
</gene>
<feature type="transmembrane region" description="Helical" evidence="1">
    <location>
        <begin position="7"/>
        <end position="27"/>
    </location>
</feature>
<keyword evidence="1" id="KW-1133">Transmembrane helix</keyword>
<comment type="caution">
    <text evidence="2">The sequence shown here is derived from an EMBL/GenBank/DDBJ whole genome shotgun (WGS) entry which is preliminary data.</text>
</comment>